<dbReference type="InterPro" id="IPR009936">
    <property type="entry name" value="DUF1468"/>
</dbReference>
<keyword evidence="1" id="KW-0812">Transmembrane</keyword>
<accession>A0A8J3B070</accession>
<dbReference type="Pfam" id="PF07331">
    <property type="entry name" value="TctB"/>
    <property type="match status" value="1"/>
</dbReference>
<keyword evidence="1" id="KW-0472">Membrane</keyword>
<keyword evidence="4" id="KW-1185">Reference proteome</keyword>
<feature type="transmembrane region" description="Helical" evidence="1">
    <location>
        <begin position="43"/>
        <end position="61"/>
    </location>
</feature>
<reference evidence="4" key="1">
    <citation type="journal article" date="2019" name="Int. J. Syst. Evol. Microbiol.">
        <title>The Global Catalogue of Microorganisms (GCM) 10K type strain sequencing project: providing services to taxonomists for standard genome sequencing and annotation.</title>
        <authorList>
            <consortium name="The Broad Institute Genomics Platform"/>
            <consortium name="The Broad Institute Genome Sequencing Center for Infectious Disease"/>
            <person name="Wu L."/>
            <person name="Ma J."/>
        </authorList>
    </citation>
    <scope>NUCLEOTIDE SEQUENCE [LARGE SCALE GENOMIC DNA]</scope>
    <source>
        <strain evidence="4">CCM 2767</strain>
    </source>
</reference>
<evidence type="ECO:0000313" key="4">
    <source>
        <dbReference type="Proteomes" id="UP000642180"/>
    </source>
</evidence>
<proteinExistence type="predicted"/>
<feature type="transmembrane region" description="Helical" evidence="1">
    <location>
        <begin position="81"/>
        <end position="113"/>
    </location>
</feature>
<evidence type="ECO:0000259" key="2">
    <source>
        <dbReference type="Pfam" id="PF07331"/>
    </source>
</evidence>
<feature type="transmembrane region" description="Helical" evidence="1">
    <location>
        <begin position="125"/>
        <end position="152"/>
    </location>
</feature>
<protein>
    <recommendedName>
        <fullName evidence="2">DUF1468 domain-containing protein</fullName>
    </recommendedName>
</protein>
<evidence type="ECO:0000256" key="1">
    <source>
        <dbReference type="SAM" id="Phobius"/>
    </source>
</evidence>
<feature type="transmembrane region" description="Helical" evidence="1">
    <location>
        <begin position="12"/>
        <end position="31"/>
    </location>
</feature>
<name>A0A8J3B070_9BURK</name>
<gene>
    <name evidence="3" type="ORF">GCM10008066_29060</name>
</gene>
<sequence length="154" mass="16467">MPSFIKHHKDFWTGVIFIFFGLAAIIIGRDYNMGTAGRMGPAYFPTVLGGLLAVVGLIAVIRSFFREETDPMGRFAVKECILVLLGVVLFAFLVRGGGLVAAVMALMLVSALASSKFNWRTSIPVAIGVTAFSVLVFIKALGLPLSIVGPWFGG</sequence>
<dbReference type="Proteomes" id="UP000642180">
    <property type="component" value="Unassembled WGS sequence"/>
</dbReference>
<feature type="domain" description="DUF1468" evidence="2">
    <location>
        <begin position="12"/>
        <end position="145"/>
    </location>
</feature>
<keyword evidence="1" id="KW-1133">Transmembrane helix</keyword>
<dbReference type="EMBL" id="BMDI01000003">
    <property type="protein sequence ID" value="GGI21437.1"/>
    <property type="molecule type" value="Genomic_DNA"/>
</dbReference>
<organism evidence="3 4">
    <name type="scientific">Oxalicibacterium faecigallinarum</name>
    <dbReference type="NCBI Taxonomy" id="573741"/>
    <lineage>
        <taxon>Bacteria</taxon>
        <taxon>Pseudomonadati</taxon>
        <taxon>Pseudomonadota</taxon>
        <taxon>Betaproteobacteria</taxon>
        <taxon>Burkholderiales</taxon>
        <taxon>Oxalobacteraceae</taxon>
        <taxon>Oxalicibacterium</taxon>
    </lineage>
</organism>
<comment type="caution">
    <text evidence="3">The sequence shown here is derived from an EMBL/GenBank/DDBJ whole genome shotgun (WGS) entry which is preliminary data.</text>
</comment>
<dbReference type="AlphaFoldDB" id="A0A8J3B070"/>
<evidence type="ECO:0000313" key="3">
    <source>
        <dbReference type="EMBL" id="GGI21437.1"/>
    </source>
</evidence>
<dbReference type="RefSeq" id="WP_188382110.1">
    <property type="nucleotide sequence ID" value="NZ_BMDI01000003.1"/>
</dbReference>